<reference evidence="1" key="1">
    <citation type="submission" date="2014-09" db="EMBL/GenBank/DDBJ databases">
        <authorList>
            <person name="Magalhaes I.L.F."/>
            <person name="Oliveira U."/>
            <person name="Santos F.R."/>
            <person name="Vidigal T.H.D.A."/>
            <person name="Brescovit A.D."/>
            <person name="Santos A.J."/>
        </authorList>
    </citation>
    <scope>NUCLEOTIDE SEQUENCE</scope>
    <source>
        <tissue evidence="1">Shoot tissue taken approximately 20 cm above the soil surface</tissue>
    </source>
</reference>
<organism evidence="1">
    <name type="scientific">Arundo donax</name>
    <name type="common">Giant reed</name>
    <name type="synonym">Donax arundinaceus</name>
    <dbReference type="NCBI Taxonomy" id="35708"/>
    <lineage>
        <taxon>Eukaryota</taxon>
        <taxon>Viridiplantae</taxon>
        <taxon>Streptophyta</taxon>
        <taxon>Embryophyta</taxon>
        <taxon>Tracheophyta</taxon>
        <taxon>Spermatophyta</taxon>
        <taxon>Magnoliopsida</taxon>
        <taxon>Liliopsida</taxon>
        <taxon>Poales</taxon>
        <taxon>Poaceae</taxon>
        <taxon>PACMAD clade</taxon>
        <taxon>Arundinoideae</taxon>
        <taxon>Arundineae</taxon>
        <taxon>Arundo</taxon>
    </lineage>
</organism>
<sequence>MRPPCACGFGDLIDEMATEIQWLHLGSSTRSLFDRCIHGSAAPSKLTTWRGRVTRGNSSY</sequence>
<name>A0A0A9FR30_ARUDO</name>
<proteinExistence type="predicted"/>
<accession>A0A0A9FR30</accession>
<reference evidence="1" key="2">
    <citation type="journal article" date="2015" name="Data Brief">
        <title>Shoot transcriptome of the giant reed, Arundo donax.</title>
        <authorList>
            <person name="Barrero R.A."/>
            <person name="Guerrero F.D."/>
            <person name="Moolhuijzen P."/>
            <person name="Goolsby J.A."/>
            <person name="Tidwell J."/>
            <person name="Bellgard S.E."/>
            <person name="Bellgard M.I."/>
        </authorList>
    </citation>
    <scope>NUCLEOTIDE SEQUENCE</scope>
    <source>
        <tissue evidence="1">Shoot tissue taken approximately 20 cm above the soil surface</tissue>
    </source>
</reference>
<protein>
    <submittedName>
        <fullName evidence="1">Uncharacterized protein</fullName>
    </submittedName>
</protein>
<dbReference type="EMBL" id="GBRH01187133">
    <property type="protein sequence ID" value="JAE10763.1"/>
    <property type="molecule type" value="Transcribed_RNA"/>
</dbReference>
<dbReference type="AlphaFoldDB" id="A0A0A9FR30"/>
<evidence type="ECO:0000313" key="1">
    <source>
        <dbReference type="EMBL" id="JAE10763.1"/>
    </source>
</evidence>